<evidence type="ECO:0000256" key="4">
    <source>
        <dbReference type="ARBA" id="ARBA00022989"/>
    </source>
</evidence>
<dbReference type="Pfam" id="PF01943">
    <property type="entry name" value="Polysacc_synt"/>
    <property type="match status" value="1"/>
</dbReference>
<name>D4IMQ4_9BACT</name>
<dbReference type="GO" id="GO:0005886">
    <property type="term" value="C:plasma membrane"/>
    <property type="evidence" value="ECO:0007669"/>
    <property type="project" value="UniProtKB-SubCell"/>
</dbReference>
<comment type="subcellular location">
    <subcellularLocation>
        <location evidence="1">Cell membrane</location>
        <topology evidence="1">Multi-pass membrane protein</topology>
    </subcellularLocation>
</comment>
<feature type="transmembrane region" description="Helical" evidence="6">
    <location>
        <begin position="280"/>
        <end position="304"/>
    </location>
</feature>
<dbReference type="PATRIC" id="fig|717959.3.peg.303"/>
<feature type="transmembrane region" description="Helical" evidence="6">
    <location>
        <begin position="346"/>
        <end position="364"/>
    </location>
</feature>
<dbReference type="AlphaFoldDB" id="D4IMQ4"/>
<dbReference type="Proteomes" id="UP000008794">
    <property type="component" value="Chromosome"/>
</dbReference>
<feature type="transmembrane region" description="Helical" evidence="6">
    <location>
        <begin position="101"/>
        <end position="121"/>
    </location>
</feature>
<organism evidence="7 8">
    <name type="scientific">Alistipes shahii WAL 8301</name>
    <dbReference type="NCBI Taxonomy" id="717959"/>
    <lineage>
        <taxon>Bacteria</taxon>
        <taxon>Pseudomonadati</taxon>
        <taxon>Bacteroidota</taxon>
        <taxon>Bacteroidia</taxon>
        <taxon>Bacteroidales</taxon>
        <taxon>Rikenellaceae</taxon>
        <taxon>Alistipes</taxon>
    </lineage>
</organism>
<protein>
    <submittedName>
        <fullName evidence="7">Na+-driven multidrug efflux pump</fullName>
    </submittedName>
</protein>
<feature type="transmembrane region" description="Helical" evidence="6">
    <location>
        <begin position="24"/>
        <end position="43"/>
    </location>
</feature>
<evidence type="ECO:0000256" key="6">
    <source>
        <dbReference type="SAM" id="Phobius"/>
    </source>
</evidence>
<proteinExistence type="predicted"/>
<dbReference type="PANTHER" id="PTHR30250">
    <property type="entry name" value="PST FAMILY PREDICTED COLANIC ACID TRANSPORTER"/>
    <property type="match status" value="1"/>
</dbReference>
<feature type="transmembrane region" description="Helical" evidence="6">
    <location>
        <begin position="376"/>
        <end position="395"/>
    </location>
</feature>
<feature type="transmembrane region" description="Helical" evidence="6">
    <location>
        <begin position="316"/>
        <end position="339"/>
    </location>
</feature>
<evidence type="ECO:0000256" key="3">
    <source>
        <dbReference type="ARBA" id="ARBA00022692"/>
    </source>
</evidence>
<reference evidence="7 8" key="1">
    <citation type="submission" date="2010-03" db="EMBL/GenBank/DDBJ databases">
        <title>The genome sequence of Alistipes shahii WAL 8301.</title>
        <authorList>
            <consortium name="metaHIT consortium -- http://www.metahit.eu/"/>
            <person name="Pajon A."/>
            <person name="Turner K."/>
            <person name="Parkhill J."/>
        </authorList>
    </citation>
    <scope>NUCLEOTIDE SEQUENCE [LARGE SCALE GENOMIC DNA]</scope>
    <source>
        <strain evidence="7 8">WAL 8301</strain>
    </source>
</reference>
<evidence type="ECO:0000256" key="5">
    <source>
        <dbReference type="ARBA" id="ARBA00023136"/>
    </source>
</evidence>
<dbReference type="HOGENOM" id="CLU_043124_0_0_10"/>
<evidence type="ECO:0000256" key="2">
    <source>
        <dbReference type="ARBA" id="ARBA00022475"/>
    </source>
</evidence>
<evidence type="ECO:0000256" key="1">
    <source>
        <dbReference type="ARBA" id="ARBA00004651"/>
    </source>
</evidence>
<feature type="transmembrane region" description="Helical" evidence="6">
    <location>
        <begin position="249"/>
        <end position="268"/>
    </location>
</feature>
<feature type="transmembrane region" description="Helical" evidence="6">
    <location>
        <begin position="64"/>
        <end position="89"/>
    </location>
</feature>
<sequence length="404" mass="44720">MVFVATIIVARILSKEVYGQLGIIRSTIQLFVGLTAFGIGATATKHIAQYRISNPHMAVRIYCIANIFVFLMGLIACIILISAAGIIANHKLNAPELAVDIRIAGIILFFTLINGAQTGTLSGFEDFKRIATTNLIMGCSEIILLCIGAKFFGLVGAILGFGFTYFIAWCYNTFYIRKHICSLGVSVIETIKTLRFSDFKVIYSFSLPIAISSWITMGAYWWVKTWVVQHAGFENMANYDVAEQWKSQLLFIPGIVANVLLPILSSSMNNKQERKIAIKINLMINLFVTGILFFGICIFGHKILSLYGGGYTNLTPLYILAFAAIIDSVSNLCGTIVISSGQAYRVFTYNVIWAVVIISAYLYFAKSAQQPENSLAFAYLIASIVQTMFMGTFVIRNLKRGNYV</sequence>
<feature type="transmembrane region" description="Helical" evidence="6">
    <location>
        <begin position="142"/>
        <end position="168"/>
    </location>
</feature>
<dbReference type="InterPro" id="IPR002797">
    <property type="entry name" value="Polysacc_synth"/>
</dbReference>
<gene>
    <name evidence="7" type="ORF">AL1_18500</name>
</gene>
<dbReference type="STRING" id="717959.AL1_18500"/>
<dbReference type="EMBL" id="FP929032">
    <property type="protein sequence ID" value="CBK64216.1"/>
    <property type="molecule type" value="Genomic_DNA"/>
</dbReference>
<keyword evidence="5 6" id="KW-0472">Membrane</keyword>
<reference evidence="7 8" key="2">
    <citation type="submission" date="2010-03" db="EMBL/GenBank/DDBJ databases">
        <authorList>
            <person name="Pajon A."/>
        </authorList>
    </citation>
    <scope>NUCLEOTIDE SEQUENCE [LARGE SCALE GENOMIC DNA]</scope>
    <source>
        <strain evidence="7 8">WAL 8301</strain>
    </source>
</reference>
<keyword evidence="4 6" id="KW-1133">Transmembrane helix</keyword>
<keyword evidence="3 6" id="KW-0812">Transmembrane</keyword>
<feature type="transmembrane region" description="Helical" evidence="6">
    <location>
        <begin position="201"/>
        <end position="223"/>
    </location>
</feature>
<evidence type="ECO:0000313" key="8">
    <source>
        <dbReference type="Proteomes" id="UP000008794"/>
    </source>
</evidence>
<keyword evidence="2" id="KW-1003">Cell membrane</keyword>
<dbReference type="InterPro" id="IPR050833">
    <property type="entry name" value="Poly_Biosynth_Transport"/>
</dbReference>
<dbReference type="PANTHER" id="PTHR30250:SF11">
    <property type="entry name" value="O-ANTIGEN TRANSPORTER-RELATED"/>
    <property type="match status" value="1"/>
</dbReference>
<dbReference type="KEGG" id="ash:AL1_18500"/>
<evidence type="ECO:0000313" key="7">
    <source>
        <dbReference type="EMBL" id="CBK64216.1"/>
    </source>
</evidence>
<accession>D4IMQ4</accession>
<keyword evidence="8" id="KW-1185">Reference proteome</keyword>